<keyword evidence="3" id="KW-0378">Hydrolase</keyword>
<dbReference type="SUPFAM" id="SSF52540">
    <property type="entry name" value="P-loop containing nucleoside triphosphate hydrolases"/>
    <property type="match status" value="1"/>
</dbReference>
<dbReference type="GO" id="GO:0003924">
    <property type="term" value="F:GTPase activity"/>
    <property type="evidence" value="ECO:0007669"/>
    <property type="project" value="InterPro"/>
</dbReference>
<dbReference type="Proteomes" id="UP000595660">
    <property type="component" value="Chromosome"/>
</dbReference>
<evidence type="ECO:0000256" key="1">
    <source>
        <dbReference type="ARBA" id="ARBA00004370"/>
    </source>
</evidence>
<dbReference type="Gene3D" id="3.40.50.300">
    <property type="entry name" value="P-loop containing nucleotide triphosphate hydrolases"/>
    <property type="match status" value="1"/>
</dbReference>
<organism evidence="8 9">
    <name type="scientific">Helicobacter pylori</name>
    <name type="common">Campylobacter pylori</name>
    <dbReference type="NCBI Taxonomy" id="210"/>
    <lineage>
        <taxon>Bacteria</taxon>
        <taxon>Pseudomonadati</taxon>
        <taxon>Campylobacterota</taxon>
        <taxon>Epsilonproteobacteria</taxon>
        <taxon>Campylobacterales</taxon>
        <taxon>Helicobacteraceae</taxon>
        <taxon>Helicobacter</taxon>
    </lineage>
</organism>
<evidence type="ECO:0000313" key="8">
    <source>
        <dbReference type="EMBL" id="QQX49811.1"/>
    </source>
</evidence>
<gene>
    <name evidence="8" type="ORF">HG562_04855</name>
</gene>
<keyword evidence="6" id="KW-0175">Coiled coil</keyword>
<dbReference type="InterPro" id="IPR027094">
    <property type="entry name" value="Mitofusin_fam"/>
</dbReference>
<dbReference type="Pfam" id="PF00350">
    <property type="entry name" value="Dynamin_N"/>
    <property type="match status" value="1"/>
</dbReference>
<evidence type="ECO:0000256" key="6">
    <source>
        <dbReference type="SAM" id="Coils"/>
    </source>
</evidence>
<protein>
    <submittedName>
        <fullName evidence="8">Dynamin family protein</fullName>
    </submittedName>
</protein>
<evidence type="ECO:0000259" key="7">
    <source>
        <dbReference type="Pfam" id="PF00350"/>
    </source>
</evidence>
<evidence type="ECO:0000256" key="5">
    <source>
        <dbReference type="ARBA" id="ARBA00023136"/>
    </source>
</evidence>
<feature type="domain" description="Dynamin N-terminal" evidence="7">
    <location>
        <begin position="105"/>
        <end position="266"/>
    </location>
</feature>
<dbReference type="RefSeq" id="WP_202170249.1">
    <property type="nucleotide sequence ID" value="NZ_CP051505.1"/>
</dbReference>
<comment type="subcellular location">
    <subcellularLocation>
        <location evidence="1">Membrane</location>
    </subcellularLocation>
</comment>
<name>A0AAE7TR01_HELPX</name>
<dbReference type="InterPro" id="IPR027417">
    <property type="entry name" value="P-loop_NTPase"/>
</dbReference>
<dbReference type="PANTHER" id="PTHR10465:SF0">
    <property type="entry name" value="SARCALUMENIN"/>
    <property type="match status" value="1"/>
</dbReference>
<dbReference type="EMBL" id="CP051505">
    <property type="protein sequence ID" value="QQX49811.1"/>
    <property type="molecule type" value="Genomic_DNA"/>
</dbReference>
<feature type="coiled-coil region" evidence="6">
    <location>
        <begin position="351"/>
        <end position="493"/>
    </location>
</feature>
<evidence type="ECO:0000256" key="3">
    <source>
        <dbReference type="ARBA" id="ARBA00022801"/>
    </source>
</evidence>
<dbReference type="GO" id="GO:0016020">
    <property type="term" value="C:membrane"/>
    <property type="evidence" value="ECO:0007669"/>
    <property type="project" value="UniProtKB-SubCell"/>
</dbReference>
<evidence type="ECO:0000256" key="2">
    <source>
        <dbReference type="ARBA" id="ARBA00022741"/>
    </source>
</evidence>
<dbReference type="InterPro" id="IPR045063">
    <property type="entry name" value="Dynamin_N"/>
</dbReference>
<evidence type="ECO:0000313" key="9">
    <source>
        <dbReference type="Proteomes" id="UP000595660"/>
    </source>
</evidence>
<keyword evidence="2" id="KW-0547">Nucleotide-binding</keyword>
<keyword evidence="5" id="KW-0472">Membrane</keyword>
<accession>A0AAE7TR01</accession>
<dbReference type="AlphaFoldDB" id="A0AAE7TR01"/>
<proteinExistence type="predicted"/>
<evidence type="ECO:0000256" key="4">
    <source>
        <dbReference type="ARBA" id="ARBA00023134"/>
    </source>
</evidence>
<reference evidence="8 9" key="1">
    <citation type="journal article" date="2020" name="Front. Microbiol.">
        <title>Identification of New Helicobacter pylori Subpopulations in Native Americans and Mestizos From Peru.</title>
        <authorList>
            <person name="Gutierrez-Escobar A.J."/>
            <person name="Velapatino B."/>
            <person name="Borda V."/>
            <person name="Rabkin C.S."/>
            <person name="Tarazona-Santos E."/>
            <person name="Cabrera L."/>
            <person name="Cok J."/>
            <person name="Hooper C.C."/>
            <person name="Jahuira-Arias H."/>
            <person name="Herrera P."/>
            <person name="Noureen M."/>
            <person name="Wang D."/>
            <person name="Romero-Gallo J."/>
            <person name="Tran B."/>
            <person name="Peek R.M. Jr"/>
            <person name="Berg D.E."/>
            <person name="Gilman R.H."/>
            <person name="Camargo M.C."/>
        </authorList>
    </citation>
    <scope>NUCLEOTIDE SEQUENCE [LARGE SCALE GENOMIC DNA]</scope>
    <source>
        <strain evidence="8 9">SHIM-010</strain>
    </source>
</reference>
<dbReference type="GO" id="GO:0005525">
    <property type="term" value="F:GTP binding"/>
    <property type="evidence" value="ECO:0007669"/>
    <property type="project" value="UniProtKB-KW"/>
</dbReference>
<sequence length="746" mass="88340">MGIVGIDWFKNLKSSEDLEAHENESHDSELERLKKQHGVIVRVLNAKIENEGLAEYQRILDNEFLAFSNEVEFKEQAVALRTLQELGNELQLVASYPSLFQKSMVAVGGGFSAGKSSFLNHLLGLKLPIGLDKTTAIPTYCLKGEREVLMGRSQNGGVVELPDFSFDHKTLNAFDFDLKSIMPFMILSAPLPFKHLCFIDTPGYNPSNQGYTGGDRQASEEYLANAKYILWVIDCQHGTIQSDDLDYLQELYEEHGKQVFIVLNKADMKTKNDLEKIATNIREILEDKGVEIYGIGTHSSEDHERSKEINENSSIFTPLEGFLRSLDKRSEKQKEILSVLYNVRLAYEKAIKEDLSKFKRYQKELRSLELDLMQKGFDDFGNKIFGRIETLKREFSQKERAKQESLERLEEVMDLFKKSIDKVFDRVSAYTWEKYKEENDDEEDDEENYQEFEEIKKMVLDCRDCALFGLDCYDLNKKQIKEAREEIDSCNELLQLDYSLQNLSRLREFKEKEEEDEDYQEFLNDEEFQNGLREWRDLRNTPEETNRREFEEIKKMVLYFRDRSMYYLECYDLSQEEIQKVRESMDYDNKLLQLDYSLKNLSILKGYKERNNEVYQECLNDSEFQNGLREWRDLRNTPEETNRREFEEIKKMVLFYKEFNMYGIDSWDLSQEEIREHRERIEYHNELLESEFSLGNLLRLKGFKEANERGYQEWLNDSEFQNELRKWRNGEKPGFFESLFNDLFGK</sequence>
<keyword evidence="4" id="KW-0342">GTP-binding</keyword>
<dbReference type="PANTHER" id="PTHR10465">
    <property type="entry name" value="TRANSMEMBRANE GTPASE FZO1"/>
    <property type="match status" value="1"/>
</dbReference>